<keyword evidence="3" id="KW-1185">Reference proteome</keyword>
<evidence type="ECO:0000313" key="3">
    <source>
        <dbReference type="Proteomes" id="UP000321816"/>
    </source>
</evidence>
<dbReference type="EMBL" id="CP144914">
    <property type="protein sequence ID" value="WWD80669.1"/>
    <property type="molecule type" value="Genomic_DNA"/>
</dbReference>
<name>A0A5C7F3Q4_9BACI</name>
<protein>
    <recommendedName>
        <fullName evidence="4">Cytochrome-c oxidase</fullName>
    </recommendedName>
</protein>
<dbReference type="RefSeq" id="WP_147804420.1">
    <property type="nucleotide sequence ID" value="NZ_CP144914.1"/>
</dbReference>
<organism evidence="2 3">
    <name type="scientific">Alkalicoccus halolimnae</name>
    <dbReference type="NCBI Taxonomy" id="1667239"/>
    <lineage>
        <taxon>Bacteria</taxon>
        <taxon>Bacillati</taxon>
        <taxon>Bacillota</taxon>
        <taxon>Bacilli</taxon>
        <taxon>Bacillales</taxon>
        <taxon>Bacillaceae</taxon>
        <taxon>Alkalicoccus</taxon>
    </lineage>
</organism>
<feature type="transmembrane region" description="Helical" evidence="1">
    <location>
        <begin position="36"/>
        <end position="55"/>
    </location>
</feature>
<proteinExistence type="predicted"/>
<feature type="transmembrane region" description="Helical" evidence="1">
    <location>
        <begin position="100"/>
        <end position="122"/>
    </location>
</feature>
<sequence length="128" mass="14011">MSHSKMLLIAAAVFGVIGTFMGGHMAGSGSPALRPIHAHVLVVGWLTLFSWAIYYKVYKPKKGLLTTIHVWTGLIGTIGLCSGMYVFMMDVVPLPELFTLLYYIISGTVLTVSFFLFLVIAIKTPDDI</sequence>
<dbReference type="AlphaFoldDB" id="A0A5C7F3Q4"/>
<reference evidence="2 3" key="1">
    <citation type="submission" date="2024-01" db="EMBL/GenBank/DDBJ databases">
        <title>Complete Genome Sequence of Alkalicoccus halolimnae BZ-SZ-XJ29T, a Moderately Halophilic Bacterium Isolated from a Salt Lake.</title>
        <authorList>
            <person name="Zhao B."/>
        </authorList>
    </citation>
    <scope>NUCLEOTIDE SEQUENCE [LARGE SCALE GENOMIC DNA]</scope>
    <source>
        <strain evidence="2 3">BZ-SZ-XJ29</strain>
    </source>
</reference>
<dbReference type="KEGG" id="ahal:FTX54_003620"/>
<evidence type="ECO:0008006" key="4">
    <source>
        <dbReference type="Google" id="ProtNLM"/>
    </source>
</evidence>
<evidence type="ECO:0000313" key="2">
    <source>
        <dbReference type="EMBL" id="WWD80669.1"/>
    </source>
</evidence>
<evidence type="ECO:0000256" key="1">
    <source>
        <dbReference type="SAM" id="Phobius"/>
    </source>
</evidence>
<keyword evidence="1" id="KW-1133">Transmembrane helix</keyword>
<accession>A0A5C7F3Q4</accession>
<dbReference type="Proteomes" id="UP000321816">
    <property type="component" value="Chromosome"/>
</dbReference>
<keyword evidence="1" id="KW-0472">Membrane</keyword>
<feature type="transmembrane region" description="Helical" evidence="1">
    <location>
        <begin position="67"/>
        <end position="88"/>
    </location>
</feature>
<dbReference type="OrthoDB" id="2452746at2"/>
<gene>
    <name evidence="2" type="ORF">FTX54_003620</name>
</gene>
<keyword evidence="1" id="KW-0812">Transmembrane</keyword>